<dbReference type="GO" id="GO:0071555">
    <property type="term" value="P:cell wall organization"/>
    <property type="evidence" value="ECO:0007669"/>
    <property type="project" value="UniProtKB-KW"/>
</dbReference>
<proteinExistence type="inferred from homology"/>
<comment type="caution">
    <text evidence="8">The sequence shown here is derived from an EMBL/GenBank/DDBJ whole genome shotgun (WGS) entry which is preliminary data.</text>
</comment>
<dbReference type="STRING" id="542762.A0A4S4D4M5"/>
<evidence type="ECO:0000256" key="4">
    <source>
        <dbReference type="ARBA" id="ARBA00022679"/>
    </source>
</evidence>
<evidence type="ECO:0000256" key="7">
    <source>
        <dbReference type="ARBA" id="ARBA00023316"/>
    </source>
</evidence>
<keyword evidence="9" id="KW-1185">Reference proteome</keyword>
<keyword evidence="6" id="KW-0325">Glycoprotein</keyword>
<dbReference type="GO" id="GO:0005794">
    <property type="term" value="C:Golgi apparatus"/>
    <property type="evidence" value="ECO:0007669"/>
    <property type="project" value="UniProtKB-SubCell"/>
</dbReference>
<evidence type="ECO:0000256" key="6">
    <source>
        <dbReference type="ARBA" id="ARBA00023180"/>
    </source>
</evidence>
<reference evidence="8 9" key="1">
    <citation type="journal article" date="2018" name="Proc. Natl. Acad. Sci. U.S.A.">
        <title>Draft genome sequence of Camellia sinensis var. sinensis provides insights into the evolution of the tea genome and tea quality.</title>
        <authorList>
            <person name="Wei C."/>
            <person name="Yang H."/>
            <person name="Wang S."/>
            <person name="Zhao J."/>
            <person name="Liu C."/>
            <person name="Gao L."/>
            <person name="Xia E."/>
            <person name="Lu Y."/>
            <person name="Tai Y."/>
            <person name="She G."/>
            <person name="Sun J."/>
            <person name="Cao H."/>
            <person name="Tong W."/>
            <person name="Gao Q."/>
            <person name="Li Y."/>
            <person name="Deng W."/>
            <person name="Jiang X."/>
            <person name="Wang W."/>
            <person name="Chen Q."/>
            <person name="Zhang S."/>
            <person name="Li H."/>
            <person name="Wu J."/>
            <person name="Wang P."/>
            <person name="Li P."/>
            <person name="Shi C."/>
            <person name="Zheng F."/>
            <person name="Jian J."/>
            <person name="Huang B."/>
            <person name="Shan D."/>
            <person name="Shi M."/>
            <person name="Fang C."/>
            <person name="Yue Y."/>
            <person name="Li F."/>
            <person name="Li D."/>
            <person name="Wei S."/>
            <person name="Han B."/>
            <person name="Jiang C."/>
            <person name="Yin Y."/>
            <person name="Xia T."/>
            <person name="Zhang Z."/>
            <person name="Bennetzen J.L."/>
            <person name="Zhao S."/>
            <person name="Wan X."/>
        </authorList>
    </citation>
    <scope>NUCLEOTIDE SEQUENCE [LARGE SCALE GENOMIC DNA]</scope>
    <source>
        <strain evidence="9">cv. Shuchazao</strain>
        <tissue evidence="8">Leaf</tissue>
    </source>
</reference>
<keyword evidence="3" id="KW-0328">Glycosyltransferase</keyword>
<gene>
    <name evidence="8" type="ORF">TEA_013056</name>
</gene>
<evidence type="ECO:0000313" key="8">
    <source>
        <dbReference type="EMBL" id="THF97301.1"/>
    </source>
</evidence>
<dbReference type="GO" id="GO:0008107">
    <property type="term" value="F:galactoside 2-alpha-L-fucosyltransferase activity"/>
    <property type="evidence" value="ECO:0007669"/>
    <property type="project" value="InterPro"/>
</dbReference>
<organism evidence="8 9">
    <name type="scientific">Camellia sinensis var. sinensis</name>
    <name type="common">China tea</name>
    <dbReference type="NCBI Taxonomy" id="542762"/>
    <lineage>
        <taxon>Eukaryota</taxon>
        <taxon>Viridiplantae</taxon>
        <taxon>Streptophyta</taxon>
        <taxon>Embryophyta</taxon>
        <taxon>Tracheophyta</taxon>
        <taxon>Spermatophyta</taxon>
        <taxon>Magnoliopsida</taxon>
        <taxon>eudicotyledons</taxon>
        <taxon>Gunneridae</taxon>
        <taxon>Pentapetalae</taxon>
        <taxon>asterids</taxon>
        <taxon>Ericales</taxon>
        <taxon>Theaceae</taxon>
        <taxon>Camellia</taxon>
    </lineage>
</organism>
<dbReference type="Pfam" id="PF03254">
    <property type="entry name" value="XG_FTase"/>
    <property type="match status" value="1"/>
</dbReference>
<dbReference type="Gene3D" id="3.40.50.11340">
    <property type="match status" value="1"/>
</dbReference>
<dbReference type="EMBL" id="SDRB02012578">
    <property type="protein sequence ID" value="THF97301.1"/>
    <property type="molecule type" value="Genomic_DNA"/>
</dbReference>
<protein>
    <recommendedName>
        <fullName evidence="10">Fucosyltransferase</fullName>
    </recommendedName>
</protein>
<dbReference type="PANTHER" id="PTHR31889:SF2">
    <property type="entry name" value="FUCOSYLTRANSFERASE 3"/>
    <property type="match status" value="1"/>
</dbReference>
<evidence type="ECO:0000256" key="2">
    <source>
        <dbReference type="ARBA" id="ARBA00010481"/>
    </source>
</evidence>
<dbReference type="PANTHER" id="PTHR31889">
    <property type="entry name" value="FUCOSYLTRANSFERASE 2-RELATED"/>
    <property type="match status" value="1"/>
</dbReference>
<name>A0A4S4D4M5_CAMSN</name>
<evidence type="ECO:0000256" key="5">
    <source>
        <dbReference type="ARBA" id="ARBA00023034"/>
    </source>
</evidence>
<keyword evidence="7" id="KW-0961">Cell wall biogenesis/degradation</keyword>
<evidence type="ECO:0000256" key="1">
    <source>
        <dbReference type="ARBA" id="ARBA00004555"/>
    </source>
</evidence>
<dbReference type="GO" id="GO:0016020">
    <property type="term" value="C:membrane"/>
    <property type="evidence" value="ECO:0007669"/>
    <property type="project" value="InterPro"/>
</dbReference>
<evidence type="ECO:0000313" key="9">
    <source>
        <dbReference type="Proteomes" id="UP000306102"/>
    </source>
</evidence>
<dbReference type="GO" id="GO:0042546">
    <property type="term" value="P:cell wall biogenesis"/>
    <property type="evidence" value="ECO:0007669"/>
    <property type="project" value="InterPro"/>
</dbReference>
<evidence type="ECO:0000256" key="3">
    <source>
        <dbReference type="ARBA" id="ARBA00022676"/>
    </source>
</evidence>
<accession>A0A4S4D4M5</accession>
<keyword evidence="5" id="KW-0333">Golgi apparatus</keyword>
<dbReference type="Gene3D" id="3.40.50.11350">
    <property type="match status" value="1"/>
</dbReference>
<comment type="subcellular location">
    <subcellularLocation>
        <location evidence="1">Golgi apparatus</location>
    </subcellularLocation>
</comment>
<dbReference type="GO" id="GO:0009969">
    <property type="term" value="P:xyloglucan biosynthetic process"/>
    <property type="evidence" value="ECO:0007669"/>
    <property type="project" value="TreeGrafter"/>
</dbReference>
<dbReference type="InterPro" id="IPR004938">
    <property type="entry name" value="XG_FTase"/>
</dbReference>
<comment type="similarity">
    <text evidence="2">Belongs to the glycosyltransferase 37 family.</text>
</comment>
<sequence>MPLDMASWGLVLDRMGNRGTTTGLVCQLKCLVHIYSYIHYSIISEDGFGSAVGNAIAGPEVGKCLVWREEIDTRLFGWRKRNCVVELRRPSTCQRIEEEELRWSQSARRSWNVGHRTSYGLRRCLTHATRWCNAKSKTYHAMLACRLSQGPSLALRCVARHLDDMNLSWASTLLEVRSSTLDLSTSFGWLKLGSEDYSSQPVDKLLNGLLVPGFDEQSCLSRYQSASYHKYSSSHVPSSYLLSRLRRYEDLHKRCGPYTKLYNKTVELLKSGQASGPTECSYIVWVSFSGLGNRILTLASAFLYALLTNRVLLVDGGNDIADLFCEPFPEKSWLLPKDFPVMNQFKSFDQNSSHCYGNLLKNNIINHSKESLPSFLYLHLVHDYGDHDKLFFCDQEQALLGKVPWLIMKTDNYFVPSLFLIPSFEQELGNLFPEKGNVFHHLGRYLFHPTNEVWGLITRYYQAYLANADERIGIQIRVFDIGTETFPHVMDQILACTLQNKLLPQVNVHEPVIALPRNQKTKAVLITSLYPGYSENLRKMYWEHPTVTGEVIRIYQPSHEEHQQTEKQMHNLKAWAEIYLLSLTDYLVTSSWSTFGYVAQGLAGINPLILYKPENRMAPDPPCRWGMSMEPCFHAPPFYDCKAKKGVDTGSVVPYVRHCEDMKWGLKLVDGVNDDIS</sequence>
<dbReference type="AlphaFoldDB" id="A0A4S4D4M5"/>
<dbReference type="Proteomes" id="UP000306102">
    <property type="component" value="Unassembled WGS sequence"/>
</dbReference>
<keyword evidence="4" id="KW-0808">Transferase</keyword>
<evidence type="ECO:0008006" key="10">
    <source>
        <dbReference type="Google" id="ProtNLM"/>
    </source>
</evidence>
<dbReference type="FunFam" id="3.40.50.11340:FF:000005">
    <property type="entry name" value="Galactoside 2-alpha-L-fucosyltransferase"/>
    <property type="match status" value="1"/>
</dbReference>